<accession>A0A066YTD0</accession>
<organism evidence="1 2">
    <name type="scientific">Kitasatospora cheerisanensis KCTC 2395</name>
    <dbReference type="NCBI Taxonomy" id="1348663"/>
    <lineage>
        <taxon>Bacteria</taxon>
        <taxon>Bacillati</taxon>
        <taxon>Actinomycetota</taxon>
        <taxon>Actinomycetes</taxon>
        <taxon>Kitasatosporales</taxon>
        <taxon>Streptomycetaceae</taxon>
        <taxon>Kitasatospora</taxon>
    </lineage>
</organism>
<gene>
    <name evidence="1" type="ORF">KCH_69830</name>
</gene>
<proteinExistence type="predicted"/>
<reference evidence="1 2" key="1">
    <citation type="submission" date="2014-05" db="EMBL/GenBank/DDBJ databases">
        <title>Draft Genome Sequence of Kitasatospora cheerisanensis KCTC 2395.</title>
        <authorList>
            <person name="Nam D.H."/>
        </authorList>
    </citation>
    <scope>NUCLEOTIDE SEQUENCE [LARGE SCALE GENOMIC DNA]</scope>
    <source>
        <strain evidence="1 2">KCTC 2395</strain>
    </source>
</reference>
<evidence type="ECO:0000313" key="2">
    <source>
        <dbReference type="Proteomes" id="UP000027178"/>
    </source>
</evidence>
<dbReference type="HOGENOM" id="CLU_2130138_0_0_11"/>
<comment type="caution">
    <text evidence="1">The sequence shown here is derived from an EMBL/GenBank/DDBJ whole genome shotgun (WGS) entry which is preliminary data.</text>
</comment>
<name>A0A066YTD0_9ACTN</name>
<protein>
    <submittedName>
        <fullName evidence="1">Uncharacterized protein</fullName>
    </submittedName>
</protein>
<dbReference type="AlphaFoldDB" id="A0A066YTD0"/>
<evidence type="ECO:0000313" key="1">
    <source>
        <dbReference type="EMBL" id="KDN81351.1"/>
    </source>
</evidence>
<dbReference type="EMBL" id="JNBY01000148">
    <property type="protein sequence ID" value="KDN81351.1"/>
    <property type="molecule type" value="Genomic_DNA"/>
</dbReference>
<keyword evidence="2" id="KW-1185">Reference proteome</keyword>
<dbReference type="eggNOG" id="COG0666">
    <property type="taxonomic scope" value="Bacteria"/>
</dbReference>
<sequence length="113" mass="12729">MARAHGSELAGQLRDDLRHLAPDLLRWHLPRVAPDGLLRPNLSATLARYPRDGPTAFHLVARTAPHRASAGQRVSLALWRDAGPRPQPRFRLDLHRHLWDARRAPNSPPAPRC</sequence>
<dbReference type="Proteomes" id="UP000027178">
    <property type="component" value="Unassembled WGS sequence"/>
</dbReference>
<dbReference type="PATRIC" id="fig|1348663.4.peg.6759"/>